<feature type="transmembrane region" description="Helical" evidence="1">
    <location>
        <begin position="287"/>
        <end position="309"/>
    </location>
</feature>
<feature type="transmembrane region" description="Helical" evidence="1">
    <location>
        <begin position="88"/>
        <end position="111"/>
    </location>
</feature>
<comment type="caution">
    <text evidence="2">The sequence shown here is derived from an EMBL/GenBank/DDBJ whole genome shotgun (WGS) entry which is preliminary data.</text>
</comment>
<dbReference type="RefSeq" id="WP_075834031.1">
    <property type="nucleotide sequence ID" value="NZ_MSTI01000106.1"/>
</dbReference>
<evidence type="ECO:0000313" key="3">
    <source>
        <dbReference type="Proteomes" id="UP000186607"/>
    </source>
</evidence>
<feature type="transmembrane region" description="Helical" evidence="1">
    <location>
        <begin position="143"/>
        <end position="169"/>
    </location>
</feature>
<dbReference type="Proteomes" id="UP000186607">
    <property type="component" value="Unassembled WGS sequence"/>
</dbReference>
<organism evidence="2 3">
    <name type="scientific">Deinococcus marmoris</name>
    <dbReference type="NCBI Taxonomy" id="249408"/>
    <lineage>
        <taxon>Bacteria</taxon>
        <taxon>Thermotogati</taxon>
        <taxon>Deinococcota</taxon>
        <taxon>Deinococci</taxon>
        <taxon>Deinococcales</taxon>
        <taxon>Deinococcaceae</taxon>
        <taxon>Deinococcus</taxon>
    </lineage>
</organism>
<feature type="transmembrane region" description="Helical" evidence="1">
    <location>
        <begin position="239"/>
        <end position="267"/>
    </location>
</feature>
<protein>
    <submittedName>
        <fullName evidence="2">Uncharacterized protein</fullName>
    </submittedName>
</protein>
<keyword evidence="1" id="KW-0472">Membrane</keyword>
<keyword evidence="1" id="KW-1133">Transmembrane helix</keyword>
<evidence type="ECO:0000313" key="2">
    <source>
        <dbReference type="EMBL" id="OLV17308.1"/>
    </source>
</evidence>
<gene>
    <name evidence="2" type="ORF">BOO71_0009220</name>
</gene>
<dbReference type="EMBL" id="MSTI01000106">
    <property type="protein sequence ID" value="OLV17308.1"/>
    <property type="molecule type" value="Genomic_DNA"/>
</dbReference>
<dbReference type="OrthoDB" id="64796at2"/>
<keyword evidence="3" id="KW-1185">Reference proteome</keyword>
<evidence type="ECO:0000256" key="1">
    <source>
        <dbReference type="SAM" id="Phobius"/>
    </source>
</evidence>
<proteinExistence type="predicted"/>
<feature type="transmembrane region" description="Helical" evidence="1">
    <location>
        <begin position="189"/>
        <end position="212"/>
    </location>
</feature>
<accession>A0A1U7NWJ8</accession>
<keyword evidence="1" id="KW-0812">Transmembrane</keyword>
<dbReference type="STRING" id="249408.BOO71_0009220"/>
<dbReference type="AlphaFoldDB" id="A0A1U7NWJ8"/>
<sequence length="356" mass="37332">MTQPPPSFPELPITAAELAAARAGVTVRGGRIMGTLGVLAALSALGGLLGFWALWWSFGELPRWLASLNELSDGDLPQLNAAELVPAWALPSLLGLGLLATALYVWAILVARQTVGAVWDQTLNPGPDHTGALERSVRTVRPWIVLGQIAPILQLLIPLLAVPLTFGLIRQLDPQTFQGVGFGPAEIGAIVLGVVVQSLPTVIITWLILAAIRRWLDAVVARAHTPVPVRPAARGVDPWLLFTLVLLVLGLAGLLLGGLPLLAFSAFVGSAPLNDPDLAALGITPAALRAVLLVGAAAMLLGAFIYLLLTLLMGWSRGFASNVATVLDAGLPGRPVMPAHDPWSGPVQPAQGREPY</sequence>
<reference evidence="2 3" key="1">
    <citation type="submission" date="2017-01" db="EMBL/GenBank/DDBJ databases">
        <title>Genome Analysis of Deinococcus marmoris KOPRI26562.</title>
        <authorList>
            <person name="Kim J.H."/>
            <person name="Oh H.-M."/>
        </authorList>
    </citation>
    <scope>NUCLEOTIDE SEQUENCE [LARGE SCALE GENOMIC DNA]</scope>
    <source>
        <strain evidence="2 3">KOPRI26562</strain>
    </source>
</reference>
<feature type="transmembrane region" description="Helical" evidence="1">
    <location>
        <begin position="36"/>
        <end position="58"/>
    </location>
</feature>
<name>A0A1U7NWJ8_9DEIO</name>